<keyword evidence="4" id="KW-1185">Reference proteome</keyword>
<organism evidence="3 4">
    <name type="scientific">Pararhodobacter oceanensis</name>
    <dbReference type="NCBI Taxonomy" id="2172121"/>
    <lineage>
        <taxon>Bacteria</taxon>
        <taxon>Pseudomonadati</taxon>
        <taxon>Pseudomonadota</taxon>
        <taxon>Alphaproteobacteria</taxon>
        <taxon>Rhodobacterales</taxon>
        <taxon>Paracoccaceae</taxon>
        <taxon>Pararhodobacter</taxon>
    </lineage>
</organism>
<dbReference type="InterPro" id="IPR011010">
    <property type="entry name" value="DNA_brk_join_enz"/>
</dbReference>
<dbReference type="PROSITE" id="PS51898">
    <property type="entry name" value="TYR_RECOMBINASE"/>
    <property type="match status" value="1"/>
</dbReference>
<evidence type="ECO:0000313" key="3">
    <source>
        <dbReference type="EMBL" id="PVH27723.1"/>
    </source>
</evidence>
<dbReference type="OrthoDB" id="7354488at2"/>
<comment type="caution">
    <text evidence="3">The sequence shown here is derived from an EMBL/GenBank/DDBJ whole genome shotgun (WGS) entry which is preliminary data.</text>
</comment>
<feature type="domain" description="Tyr recombinase" evidence="2">
    <location>
        <begin position="128"/>
        <end position="336"/>
    </location>
</feature>
<accession>A0A2T8HQP2</accession>
<dbReference type="RefSeq" id="WP_116559450.1">
    <property type="nucleotide sequence ID" value="NZ_QDKM01000009.1"/>
</dbReference>
<dbReference type="InterPro" id="IPR002104">
    <property type="entry name" value="Integrase_catalytic"/>
</dbReference>
<sequence length="337" mass="38208">MARKINEENERIKRLYLAYLRDANRCDTVTVDRAADAILKFEASTGYKSFKRFHIEQVSAFKVKLNAATHHRTGKPLSKATISGVLRANKAFVLWLAGQPGYKSRISYSDAEYFNQNAKDARVAHAHRETPYPTLKQCRHAFDAMPLGSDIEKRDKALFAFLMITGARDGAISSLRLKRIDLIEGCVHQDGRDVRTKFSKTFTTYFLPVDPVYLECFTAWVHHLRDDLLFGHEDALFPPPQMERVNGQFAVTGLKREPYANAGAIRTAIKDAFVCAGLHPFVPHSFRKTLVRWADTHYPTREAFKAFSQNIGHDSALTTVSSYLPVSQERQAELIRG</sequence>
<gene>
    <name evidence="3" type="ORF">DDE20_15545</name>
</gene>
<dbReference type="AlphaFoldDB" id="A0A2T8HQP2"/>
<proteinExistence type="predicted"/>
<dbReference type="Proteomes" id="UP000245911">
    <property type="component" value="Unassembled WGS sequence"/>
</dbReference>
<dbReference type="Gene3D" id="1.10.443.10">
    <property type="entry name" value="Intergrase catalytic core"/>
    <property type="match status" value="1"/>
</dbReference>
<evidence type="ECO:0000259" key="2">
    <source>
        <dbReference type="PROSITE" id="PS51898"/>
    </source>
</evidence>
<dbReference type="GO" id="GO:0006310">
    <property type="term" value="P:DNA recombination"/>
    <property type="evidence" value="ECO:0007669"/>
    <property type="project" value="UniProtKB-KW"/>
</dbReference>
<dbReference type="GO" id="GO:0003677">
    <property type="term" value="F:DNA binding"/>
    <property type="evidence" value="ECO:0007669"/>
    <property type="project" value="InterPro"/>
</dbReference>
<dbReference type="CDD" id="cd00397">
    <property type="entry name" value="DNA_BRE_C"/>
    <property type="match status" value="1"/>
</dbReference>
<dbReference type="GO" id="GO:0015074">
    <property type="term" value="P:DNA integration"/>
    <property type="evidence" value="ECO:0007669"/>
    <property type="project" value="InterPro"/>
</dbReference>
<dbReference type="InterPro" id="IPR013762">
    <property type="entry name" value="Integrase-like_cat_sf"/>
</dbReference>
<evidence type="ECO:0000313" key="4">
    <source>
        <dbReference type="Proteomes" id="UP000245911"/>
    </source>
</evidence>
<keyword evidence="1" id="KW-0233">DNA recombination</keyword>
<reference evidence="3 4" key="1">
    <citation type="submission" date="2018-04" db="EMBL/GenBank/DDBJ databases">
        <title>Pararhodobacter oceanense sp. nov., isolated from marine intertidal sediment.</title>
        <authorList>
            <person name="Wang X.-L."/>
            <person name="Du Z.-J."/>
        </authorList>
    </citation>
    <scope>NUCLEOTIDE SEQUENCE [LARGE SCALE GENOMIC DNA]</scope>
    <source>
        <strain evidence="3 4">AM505</strain>
    </source>
</reference>
<dbReference type="SUPFAM" id="SSF56349">
    <property type="entry name" value="DNA breaking-rejoining enzymes"/>
    <property type="match status" value="1"/>
</dbReference>
<dbReference type="EMBL" id="QDKM01000009">
    <property type="protein sequence ID" value="PVH27723.1"/>
    <property type="molecule type" value="Genomic_DNA"/>
</dbReference>
<evidence type="ECO:0000256" key="1">
    <source>
        <dbReference type="ARBA" id="ARBA00023172"/>
    </source>
</evidence>
<protein>
    <submittedName>
        <fullName evidence="3">Integrase</fullName>
    </submittedName>
</protein>
<name>A0A2T8HQP2_9RHOB</name>